<keyword evidence="7 10" id="KW-1133">Transmembrane helix</keyword>
<keyword evidence="8 10" id="KW-0472">Membrane</keyword>
<feature type="transmembrane region" description="Helical" evidence="10">
    <location>
        <begin position="12"/>
        <end position="33"/>
    </location>
</feature>
<protein>
    <submittedName>
        <fullName evidence="11">Multidrug efflux system protein, RND-HAE1 family</fullName>
    </submittedName>
</protein>
<reference evidence="11 12" key="1">
    <citation type="submission" date="2014-02" db="EMBL/GenBank/DDBJ databases">
        <authorList>
            <person name="Genoscope - CEA"/>
        </authorList>
    </citation>
    <scope>NUCLEOTIDE SEQUENCE [LARGE SCALE GENOMIC DNA]</scope>
    <source>
        <strain evidence="11 12">PCC 8005</strain>
    </source>
</reference>
<evidence type="ECO:0000256" key="1">
    <source>
        <dbReference type="ARBA" id="ARBA00004429"/>
    </source>
</evidence>
<dbReference type="PANTHER" id="PTHR32063:SF11">
    <property type="entry name" value="CATION OR DRUG EFFLUX SYSTEM PROTEIN"/>
    <property type="match status" value="1"/>
</dbReference>
<proteinExistence type="inferred from homology"/>
<accession>A0A9P1NXK1</accession>
<keyword evidence="4" id="KW-1003">Cell membrane</keyword>
<sequence length="1112" mass="119092">MLLFVSTFIKRPVLTTVCSILIVLVGVISIPLLPISQLPQLANTQINVTAVNIGADAETTETTVTSILEREINGVDNMRYISSNTANNGVSNVSVAFPVNVDRDIAQVNVNNRVSQAASSLPDVVQQVGITVEASSPSILLVLGFYSDTDQNNQPIYDDVFISNFLDLNVLDEITRAPGVGSVTILGERRYAMRIWLNPQKIAARGLVAQDVVAALRQQNIQVGAGKIGQAPTPPEQRFEIPLRAQGRLRDVSEFEELVVGVGNDGTLIKITDVGRVELGAQDYNLDATYNNQAAVGMAVYQRPGSNALETAEAVKSKMQELSASFPPGVRYAIPYDTTLFVQASLQEVVITLLQTITLVILVIFVFLQDWRTTLIPTIAIPVALIGSMAGLKAMGFELNTLTLFGCTLAAGLVVDDAIVIVEAVSSKIAQGMKPRQAALDAMEELTGATISTSLVLLAVFIPVAFFPGTTGIIFQQFSLTITFAIICSTFNALSFSPTMAGVLLRPAKKTKGPLGWFFEKFNQGFGFIQNQYAKLIRFLVRINTLVMGIFVGGLVLTVLMYGWVPTGFVPQEDQGFFLVILQGPDGVSLNYTANAAEEITDLILEEPEVESVFAAAGFGFDGLNPSQGVMFVQLKPWSERPTPEQSVYGVLGRINRALRGVTAVQAFAVNAAPVPGMGSTGGVEIQIQDRSGNLPISALVENGNRLLAQLNSDKYPAVGRAFSQFSASKGQKNIQVLRDRALALNVNISDVFSTLQIYFGSLYVNDFVLGQRQYRVVAQAESEFRADPSDIGRLSVRSLDGNLIPLENLVKFEEIVGPEIITRFNLYRSMRIQADPAPGFSSGQVIAAIEQAAAETLDPSFGYAWQGSALEEKAAGGAAIVIFGLGFVIAFLVLSAQYESYIDPLIIMLAVPLAVLGALAAIWFRSNVLMAGGIWPVVNNDVYAQVALVMLIGLASKNSILIVEFANQLRDKGLNIQKAAALAAEQRFRPIQMTAISSLVGFWPLVIASGAGASSRWSLGTAIFGGMLVGTLLSLLITPNLYIAIKTLEARFLKGEKPQPSDSSGSNGSGPNGSGPNGSGSNGSGSNGSQTNGHQQHQPQSQPLDHTLTEN</sequence>
<dbReference type="SUPFAM" id="SSF82714">
    <property type="entry name" value="Multidrug efflux transporter AcrB TolC docking domain, DN and DC subdomains"/>
    <property type="match status" value="2"/>
</dbReference>
<dbReference type="InterPro" id="IPR027463">
    <property type="entry name" value="AcrB_DN_DC_subdom"/>
</dbReference>
<feature type="transmembrane region" description="Helical" evidence="10">
    <location>
        <begin position="907"/>
        <end position="925"/>
    </location>
</feature>
<dbReference type="GO" id="GO:0042910">
    <property type="term" value="F:xenobiotic transmembrane transporter activity"/>
    <property type="evidence" value="ECO:0007669"/>
    <property type="project" value="TreeGrafter"/>
</dbReference>
<dbReference type="NCBIfam" id="TIGR00915">
    <property type="entry name" value="2A0602"/>
    <property type="match status" value="1"/>
</dbReference>
<dbReference type="EMBL" id="FO818640">
    <property type="protein sequence ID" value="CDM94015.1"/>
    <property type="molecule type" value="Genomic_DNA"/>
</dbReference>
<dbReference type="RefSeq" id="WP_008049370.1">
    <property type="nucleotide sequence ID" value="NZ_FO818640.1"/>
</dbReference>
<name>A0A9P1NXK1_9CYAN</name>
<evidence type="ECO:0000256" key="5">
    <source>
        <dbReference type="ARBA" id="ARBA00022519"/>
    </source>
</evidence>
<dbReference type="AlphaFoldDB" id="A0A9P1NXK1"/>
<dbReference type="GO" id="GO:0015562">
    <property type="term" value="F:efflux transmembrane transporter activity"/>
    <property type="evidence" value="ECO:0007669"/>
    <property type="project" value="InterPro"/>
</dbReference>
<evidence type="ECO:0000313" key="11">
    <source>
        <dbReference type="EMBL" id="CDM94015.1"/>
    </source>
</evidence>
<evidence type="ECO:0000256" key="8">
    <source>
        <dbReference type="ARBA" id="ARBA00023136"/>
    </source>
</evidence>
<keyword evidence="5" id="KW-0997">Cell inner membrane</keyword>
<feature type="transmembrane region" description="Helical" evidence="10">
    <location>
        <begin position="945"/>
        <end position="964"/>
    </location>
</feature>
<feature type="transmembrane region" description="Helical" evidence="10">
    <location>
        <begin position="478"/>
        <end position="505"/>
    </location>
</feature>
<feature type="transmembrane region" description="Helical" evidence="10">
    <location>
        <begin position="375"/>
        <end position="396"/>
    </location>
</feature>
<feature type="transmembrane region" description="Helical" evidence="10">
    <location>
        <begin position="402"/>
        <end position="425"/>
    </location>
</feature>
<dbReference type="InterPro" id="IPR004764">
    <property type="entry name" value="MdtF-like"/>
</dbReference>
<dbReference type="Gene3D" id="3.30.70.1440">
    <property type="entry name" value="Multidrug efflux transporter AcrB pore domain"/>
    <property type="match status" value="1"/>
</dbReference>
<feature type="compositionally biased region" description="Polar residues" evidence="9">
    <location>
        <begin position="1091"/>
        <end position="1112"/>
    </location>
</feature>
<dbReference type="Gene3D" id="3.30.2090.10">
    <property type="entry name" value="Multidrug efflux transporter AcrB TolC docking domain, DN and DC subdomains"/>
    <property type="match status" value="2"/>
</dbReference>
<dbReference type="GO" id="GO:0009636">
    <property type="term" value="P:response to toxic substance"/>
    <property type="evidence" value="ECO:0007669"/>
    <property type="project" value="UniProtKB-ARBA"/>
</dbReference>
<comment type="subcellular location">
    <subcellularLocation>
        <location evidence="1">Cell inner membrane</location>
        <topology evidence="1">Multi-pass membrane protein</topology>
    </subcellularLocation>
</comment>
<keyword evidence="3" id="KW-0813">Transport</keyword>
<evidence type="ECO:0000256" key="6">
    <source>
        <dbReference type="ARBA" id="ARBA00022692"/>
    </source>
</evidence>
<feature type="transmembrane region" description="Helical" evidence="10">
    <location>
        <begin position="539"/>
        <end position="565"/>
    </location>
</feature>
<evidence type="ECO:0000256" key="3">
    <source>
        <dbReference type="ARBA" id="ARBA00022448"/>
    </source>
</evidence>
<evidence type="ECO:0000256" key="4">
    <source>
        <dbReference type="ARBA" id="ARBA00022475"/>
    </source>
</evidence>
<dbReference type="PRINTS" id="PR00702">
    <property type="entry name" value="ACRIFLAVINRP"/>
</dbReference>
<dbReference type="Gene3D" id="1.20.1640.10">
    <property type="entry name" value="Multidrug efflux transporter AcrB transmembrane domain"/>
    <property type="match status" value="2"/>
</dbReference>
<dbReference type="SUPFAM" id="SSF82866">
    <property type="entry name" value="Multidrug efflux transporter AcrB transmembrane domain"/>
    <property type="match status" value="2"/>
</dbReference>
<feature type="transmembrane region" description="Helical" evidence="10">
    <location>
        <begin position="446"/>
        <end position="466"/>
    </location>
</feature>
<evidence type="ECO:0000256" key="10">
    <source>
        <dbReference type="SAM" id="Phobius"/>
    </source>
</evidence>
<evidence type="ECO:0000313" key="12">
    <source>
        <dbReference type="Proteomes" id="UP000032946"/>
    </source>
</evidence>
<feature type="compositionally biased region" description="Gly residues" evidence="9">
    <location>
        <begin position="1068"/>
        <end position="1087"/>
    </location>
</feature>
<evidence type="ECO:0000256" key="9">
    <source>
        <dbReference type="SAM" id="MobiDB-lite"/>
    </source>
</evidence>
<dbReference type="Gene3D" id="3.30.70.1320">
    <property type="entry name" value="Multidrug efflux transporter AcrB pore domain like"/>
    <property type="match status" value="1"/>
</dbReference>
<dbReference type="Pfam" id="PF00873">
    <property type="entry name" value="ACR_tran"/>
    <property type="match status" value="1"/>
</dbReference>
<organism evidence="11 12">
    <name type="scientific">Limnospira indica PCC 8005</name>
    <dbReference type="NCBI Taxonomy" id="376219"/>
    <lineage>
        <taxon>Bacteria</taxon>
        <taxon>Bacillati</taxon>
        <taxon>Cyanobacteriota</taxon>
        <taxon>Cyanophyceae</taxon>
        <taxon>Oscillatoriophycideae</taxon>
        <taxon>Oscillatoriales</taxon>
        <taxon>Sirenicapillariaceae</taxon>
        <taxon>Limnospira</taxon>
    </lineage>
</organism>
<evidence type="ECO:0000256" key="2">
    <source>
        <dbReference type="ARBA" id="ARBA00010942"/>
    </source>
</evidence>
<keyword evidence="6 10" id="KW-0812">Transmembrane</keyword>
<dbReference type="SUPFAM" id="SSF82693">
    <property type="entry name" value="Multidrug efflux transporter AcrB pore domain, PN1, PN2, PC1 and PC2 subdomains"/>
    <property type="match status" value="2"/>
</dbReference>
<feature type="transmembrane region" description="Helical" evidence="10">
    <location>
        <begin position="875"/>
        <end position="895"/>
    </location>
</feature>
<feature type="transmembrane region" description="Helical" evidence="10">
    <location>
        <begin position="349"/>
        <end position="368"/>
    </location>
</feature>
<evidence type="ECO:0000256" key="7">
    <source>
        <dbReference type="ARBA" id="ARBA00022989"/>
    </source>
</evidence>
<dbReference type="GO" id="GO:0005886">
    <property type="term" value="C:plasma membrane"/>
    <property type="evidence" value="ECO:0007669"/>
    <property type="project" value="UniProtKB-SubCell"/>
</dbReference>
<keyword evidence="12" id="KW-1185">Reference proteome</keyword>
<comment type="similarity">
    <text evidence="2">Belongs to the resistance-nodulation-cell division (RND) (TC 2.A.6) family.</text>
</comment>
<dbReference type="FunFam" id="1.20.1640.10:FF:000001">
    <property type="entry name" value="Efflux pump membrane transporter"/>
    <property type="match status" value="1"/>
</dbReference>
<dbReference type="PANTHER" id="PTHR32063">
    <property type="match status" value="1"/>
</dbReference>
<gene>
    <name evidence="11" type="ORF">ARTHRO_11689</name>
</gene>
<feature type="transmembrane region" description="Helical" evidence="10">
    <location>
        <begin position="996"/>
        <end position="1014"/>
    </location>
</feature>
<dbReference type="InterPro" id="IPR001036">
    <property type="entry name" value="Acrflvin-R"/>
</dbReference>
<feature type="transmembrane region" description="Helical" evidence="10">
    <location>
        <begin position="1020"/>
        <end position="1046"/>
    </location>
</feature>
<feature type="region of interest" description="Disordered" evidence="9">
    <location>
        <begin position="1056"/>
        <end position="1112"/>
    </location>
</feature>
<dbReference type="Proteomes" id="UP000032946">
    <property type="component" value="Chromosome"/>
</dbReference>
<dbReference type="Gene3D" id="3.30.70.1430">
    <property type="entry name" value="Multidrug efflux transporter AcrB pore domain"/>
    <property type="match status" value="2"/>
</dbReference>